<protein>
    <submittedName>
        <fullName evidence="1">Uncharacterized protein</fullName>
    </submittedName>
</protein>
<name>A0A0F4YRK4_RASE3</name>
<dbReference type="EMBL" id="LASV01000218">
    <property type="protein sequence ID" value="KKA20922.1"/>
    <property type="molecule type" value="Genomic_DNA"/>
</dbReference>
<proteinExistence type="predicted"/>
<dbReference type="RefSeq" id="XP_013327534.1">
    <property type="nucleotide sequence ID" value="XM_013472080.1"/>
</dbReference>
<gene>
    <name evidence="1" type="ORF">T310_5062</name>
</gene>
<comment type="caution">
    <text evidence="1">The sequence shown here is derived from an EMBL/GenBank/DDBJ whole genome shotgun (WGS) entry which is preliminary data.</text>
</comment>
<evidence type="ECO:0000313" key="2">
    <source>
        <dbReference type="Proteomes" id="UP000053958"/>
    </source>
</evidence>
<dbReference type="Proteomes" id="UP000053958">
    <property type="component" value="Unassembled WGS sequence"/>
</dbReference>
<evidence type="ECO:0000313" key="1">
    <source>
        <dbReference type="EMBL" id="KKA20922.1"/>
    </source>
</evidence>
<organism evidence="1 2">
    <name type="scientific">Rasamsonia emersonii (strain ATCC 16479 / CBS 393.64 / IMI 116815)</name>
    <dbReference type="NCBI Taxonomy" id="1408163"/>
    <lineage>
        <taxon>Eukaryota</taxon>
        <taxon>Fungi</taxon>
        <taxon>Dikarya</taxon>
        <taxon>Ascomycota</taxon>
        <taxon>Pezizomycotina</taxon>
        <taxon>Eurotiomycetes</taxon>
        <taxon>Eurotiomycetidae</taxon>
        <taxon>Eurotiales</taxon>
        <taxon>Trichocomaceae</taxon>
        <taxon>Rasamsonia</taxon>
    </lineage>
</organism>
<keyword evidence="2" id="KW-1185">Reference proteome</keyword>
<accession>A0A0F4YRK4</accession>
<dbReference type="GeneID" id="25317409"/>
<dbReference type="OrthoDB" id="2922289at2759"/>
<sequence>MFDPAYMRRYLRVLYQGEFHKFCKPNEAAALVVSEIYHEVLSYWKWRMVKNECEYVKDVHGRFQDSIRQGERLPPVYYCALDALELLLANEVIHWNNFLFQAIAKRPGFRHHWRVSRRDAESVFLQRQTPANTKEAFDKDPLDWCLIQLLGSQEAQTNFDHAMLIAFLQNHLDTSSKEEKARVDEILYQKLSDWQLFMKCLP</sequence>
<reference evidence="1 2" key="1">
    <citation type="submission" date="2015-04" db="EMBL/GenBank/DDBJ databases">
        <authorList>
            <person name="Heijne W.H."/>
            <person name="Fedorova N.D."/>
            <person name="Nierman W.C."/>
            <person name="Vollebregt A.W."/>
            <person name="Zhao Z."/>
            <person name="Wu L."/>
            <person name="Kumar M."/>
            <person name="Stam H."/>
            <person name="van den Berg M.A."/>
            <person name="Pel H.J."/>
        </authorList>
    </citation>
    <scope>NUCLEOTIDE SEQUENCE [LARGE SCALE GENOMIC DNA]</scope>
    <source>
        <strain evidence="1 2">CBS 393.64</strain>
    </source>
</reference>
<dbReference type="AlphaFoldDB" id="A0A0F4YRK4"/>
<dbReference type="STRING" id="1408163.A0A0F4YRK4"/>